<evidence type="ECO:0000313" key="1">
    <source>
        <dbReference type="EMBL" id="GBB96271.1"/>
    </source>
</evidence>
<reference evidence="1 2" key="1">
    <citation type="submission" date="2017-11" db="EMBL/GenBank/DDBJ databases">
        <title>The genome of Rhizophagus clarus HR1 reveals common genetic basis of auxotrophy among arbuscular mycorrhizal fungi.</title>
        <authorList>
            <person name="Kobayashi Y."/>
        </authorList>
    </citation>
    <scope>NUCLEOTIDE SEQUENCE [LARGE SCALE GENOMIC DNA]</scope>
    <source>
        <strain evidence="1 2">HR1</strain>
    </source>
</reference>
<organism evidence="1 2">
    <name type="scientific">Rhizophagus clarus</name>
    <dbReference type="NCBI Taxonomy" id="94130"/>
    <lineage>
        <taxon>Eukaryota</taxon>
        <taxon>Fungi</taxon>
        <taxon>Fungi incertae sedis</taxon>
        <taxon>Mucoromycota</taxon>
        <taxon>Glomeromycotina</taxon>
        <taxon>Glomeromycetes</taxon>
        <taxon>Glomerales</taxon>
        <taxon>Glomeraceae</taxon>
        <taxon>Rhizophagus</taxon>
    </lineage>
</organism>
<name>A0A2Z6RH92_9GLOM</name>
<evidence type="ECO:0000313" key="2">
    <source>
        <dbReference type="Proteomes" id="UP000247702"/>
    </source>
</evidence>
<proteinExistence type="predicted"/>
<protein>
    <submittedName>
        <fullName evidence="1">Uncharacterized protein</fullName>
    </submittedName>
</protein>
<accession>A0A2Z6RH92</accession>
<comment type="caution">
    <text evidence="1">The sequence shown here is derived from an EMBL/GenBank/DDBJ whole genome shotgun (WGS) entry which is preliminary data.</text>
</comment>
<sequence>SRTPLEVDWYFEGLEFKGGLIFQRSRTPLKADYFWKKRAAVFRSPECQALVTSKKSSFFSLFQRTITDNVCFYFFLDLELHFEADHCPELHFEADHCLELHFKADHCLELHFEADHCKSGTPFRDRPLSLELHFEADHCPELHFEMDHCLELYFEADH</sequence>
<dbReference type="Proteomes" id="UP000247702">
    <property type="component" value="Unassembled WGS sequence"/>
</dbReference>
<feature type="non-terminal residue" evidence="1">
    <location>
        <position position="1"/>
    </location>
</feature>
<dbReference type="EMBL" id="BEXD01001906">
    <property type="protein sequence ID" value="GBB96271.1"/>
    <property type="molecule type" value="Genomic_DNA"/>
</dbReference>
<dbReference type="AlphaFoldDB" id="A0A2Z6RH92"/>
<keyword evidence="2" id="KW-1185">Reference proteome</keyword>
<gene>
    <name evidence="1" type="ORF">RclHR1_27130001</name>
</gene>